<feature type="compositionally biased region" description="Polar residues" evidence="1">
    <location>
        <begin position="353"/>
        <end position="364"/>
    </location>
</feature>
<dbReference type="OrthoDB" id="71140at2759"/>
<comment type="caution">
    <text evidence="2">The sequence shown here is derived from an EMBL/GenBank/DDBJ whole genome shotgun (WGS) entry which is preliminary data.</text>
</comment>
<gene>
    <name evidence="2" type="ORF">ACHHYP_20463</name>
</gene>
<keyword evidence="3" id="KW-1185">Reference proteome</keyword>
<dbReference type="Proteomes" id="UP000243579">
    <property type="component" value="Unassembled WGS sequence"/>
</dbReference>
<dbReference type="EMBL" id="JNBR01000099">
    <property type="protein sequence ID" value="OQR97656.1"/>
    <property type="molecule type" value="Genomic_DNA"/>
</dbReference>
<evidence type="ECO:0000313" key="3">
    <source>
        <dbReference type="Proteomes" id="UP000243579"/>
    </source>
</evidence>
<evidence type="ECO:0000256" key="1">
    <source>
        <dbReference type="SAM" id="MobiDB-lite"/>
    </source>
</evidence>
<organism evidence="2 3">
    <name type="scientific">Achlya hypogyna</name>
    <name type="common">Oomycete</name>
    <name type="synonym">Protoachlya hypogyna</name>
    <dbReference type="NCBI Taxonomy" id="1202772"/>
    <lineage>
        <taxon>Eukaryota</taxon>
        <taxon>Sar</taxon>
        <taxon>Stramenopiles</taxon>
        <taxon>Oomycota</taxon>
        <taxon>Saprolegniomycetes</taxon>
        <taxon>Saprolegniales</taxon>
        <taxon>Achlyaceae</taxon>
        <taxon>Achlya</taxon>
    </lineage>
</organism>
<protein>
    <submittedName>
        <fullName evidence="2">Uncharacterized protein</fullName>
    </submittedName>
</protein>
<evidence type="ECO:0000313" key="2">
    <source>
        <dbReference type="EMBL" id="OQR97656.1"/>
    </source>
</evidence>
<accession>A0A1V9ZI50</accession>
<feature type="compositionally biased region" description="Acidic residues" evidence="1">
    <location>
        <begin position="335"/>
        <end position="351"/>
    </location>
</feature>
<sequence length="691" mass="77999">MQRAPRKRRGKEPPALPVAATKMAKTTKTTSDLGEHIVSLLLGDLKKWRLFDAASLWALSLTSRRLRDGLPLEEIVKESVVPRMVELRVAALRRAHFNKRYFGVPDDGLEWWADKDFEAAKTEVMAAPVSDADVLGYCQLTVPHWQRAFQHLHSRFRLTFLGDHHQLLLSYLCTFEMLTAHLQRNIFFDRSPKLYLNGTLPPPDAVVSTVLRQQRDCTISIMCPDFGHPHMFDLQLAKVPMVFLPSPEPVLGQHDPIVVPPLHCGELTSSVDTWFPFLSKFVANGGQVSFGRQAHHHMMLLSGGQIVHRHYKHMGSLQRYLESADQHCRRYLESSEDEYDPYADDDDDNETDGATSTPTTSSYGLSPVAIDDDGEAMIDGACSFNADVVFPHLSKFISAKGWQSIELNVFGSRYATVHKGVQSNSIMAIAITYPPSPNLQHMLTELNACVAPGSLKARTDAIKKRKQQQEAIPAHLKCRRFLVFMKHATILQQGQVFSISARQNLYVNALVGDNIFAAGSPPSFVVQFQITFPPAHEYDNSQVISLGLVEPSEYPKTRVSARFVDTNLDFPVLCWRNGLEFLVGRDSVYPTNQDGQRDFMLRFQQCPMQSGDTVSLLFHRQDGTVQFAHNQQLQPFYFAGVKCQNFYETGLMVFVTLERPNVQVRSLDVPNMKFLPPVGRRICFNFDEVAM</sequence>
<proteinExistence type="predicted"/>
<dbReference type="AlphaFoldDB" id="A0A1V9ZI50"/>
<name>A0A1V9ZI50_ACHHY</name>
<feature type="region of interest" description="Disordered" evidence="1">
    <location>
        <begin position="335"/>
        <end position="366"/>
    </location>
</feature>
<reference evidence="2 3" key="1">
    <citation type="journal article" date="2014" name="Genome Biol. Evol.">
        <title>The secreted proteins of Achlya hypogyna and Thraustotheca clavata identify the ancestral oomycete secretome and reveal gene acquisitions by horizontal gene transfer.</title>
        <authorList>
            <person name="Misner I."/>
            <person name="Blouin N."/>
            <person name="Leonard G."/>
            <person name="Richards T.A."/>
            <person name="Lane C.E."/>
        </authorList>
    </citation>
    <scope>NUCLEOTIDE SEQUENCE [LARGE SCALE GENOMIC DNA]</scope>
    <source>
        <strain evidence="2 3">ATCC 48635</strain>
    </source>
</reference>